<dbReference type="RefSeq" id="WP_126601806.1">
    <property type="nucleotide sequence ID" value="NZ_BIFQ01000002.1"/>
</dbReference>
<keyword evidence="2" id="KW-1185">Reference proteome</keyword>
<gene>
    <name evidence="1" type="ORF">KDAU_67270</name>
</gene>
<dbReference type="Proteomes" id="UP000287224">
    <property type="component" value="Unassembled WGS sequence"/>
</dbReference>
<dbReference type="EMBL" id="BIFQ01000002">
    <property type="protein sequence ID" value="GCE09398.1"/>
    <property type="molecule type" value="Genomic_DNA"/>
</dbReference>
<evidence type="ECO:0000313" key="2">
    <source>
        <dbReference type="Proteomes" id="UP000287224"/>
    </source>
</evidence>
<organism evidence="1 2">
    <name type="scientific">Dictyobacter aurantiacus</name>
    <dbReference type="NCBI Taxonomy" id="1936993"/>
    <lineage>
        <taxon>Bacteria</taxon>
        <taxon>Bacillati</taxon>
        <taxon>Chloroflexota</taxon>
        <taxon>Ktedonobacteria</taxon>
        <taxon>Ktedonobacterales</taxon>
        <taxon>Dictyobacteraceae</taxon>
        <taxon>Dictyobacter</taxon>
    </lineage>
</organism>
<dbReference type="OrthoDB" id="611427at2"/>
<dbReference type="PROSITE" id="PS51318">
    <property type="entry name" value="TAT"/>
    <property type="match status" value="1"/>
</dbReference>
<dbReference type="AlphaFoldDB" id="A0A401ZR55"/>
<accession>A0A401ZR55</accession>
<dbReference type="InterPro" id="IPR006311">
    <property type="entry name" value="TAT_signal"/>
</dbReference>
<proteinExistence type="predicted"/>
<name>A0A401ZR55_9CHLR</name>
<protein>
    <submittedName>
        <fullName evidence="1">Uncharacterized protein</fullName>
    </submittedName>
</protein>
<reference evidence="2" key="1">
    <citation type="submission" date="2018-12" db="EMBL/GenBank/DDBJ databases">
        <title>Tengunoibacter tsumagoiensis gen. nov., sp. nov., Dictyobacter kobayashii sp. nov., D. alpinus sp. nov., and D. joshuensis sp. nov. and description of Dictyobacteraceae fam. nov. within the order Ktedonobacterales isolated from Tengu-no-mugimeshi.</title>
        <authorList>
            <person name="Wang C.M."/>
            <person name="Zheng Y."/>
            <person name="Sakai Y."/>
            <person name="Toyoda A."/>
            <person name="Minakuchi Y."/>
            <person name="Abe K."/>
            <person name="Yokota A."/>
            <person name="Yabe S."/>
        </authorList>
    </citation>
    <scope>NUCLEOTIDE SEQUENCE [LARGE SCALE GENOMIC DNA]</scope>
    <source>
        <strain evidence="2">S-27</strain>
    </source>
</reference>
<dbReference type="SUPFAM" id="SSF81853">
    <property type="entry name" value="Family 10 polysaccharide lyase"/>
    <property type="match status" value="1"/>
</dbReference>
<comment type="caution">
    <text evidence="1">The sequence shown here is derived from an EMBL/GenBank/DDBJ whole genome shotgun (WGS) entry which is preliminary data.</text>
</comment>
<sequence length="674" mass="76052">MAESNDAQKSQQLWPMQRFPRRAFLERAGATTAALAIGGSLVFTGTGKAHAQGTQPLPPVPDIQPATISLTTFAPDEQRFAPHLATLSYIANSVDDQHAATYGYINTLYRGGSGVPGNTRQQEPALVMAYFYSVKRPWNPYYGNTALRQRLEAAFSYWLTLQHDDGSFPEYTPDEHSLAATGFSLFHFSLALRYLDQGPGIDATLYDQVVNALRRATDWLLDPNNPIPWVNGLKFSNQINGGLLGVTNLLPRFRDPALEARLLERQRFFHANAQSQAGFYFEANEVDHPYSFQVLSPMLALRYEALPYADELQMHQQFFDWLQYNFLWEPDGAGFLIDESICDRYGFPYQLASPGDTSKDDANLLWPRYIPQAAAYRPTAQERDAARQAWAQGSWSNIKPYPQCQYMDMTNFNLPFFRESEPDSREKEAAIASLAYMRQQRFTEYRVDTPRDFEFLFVRRPSYYMGMALGKGTAPQLPKRNGLSFLWHPQMGSLIHSRNLVNDLVWSTAVGTPGTSTFQMDAANFLNATYFHGQSTHPVDPAHLGAGEAFTVHYTTPDQRFARDVFFTDSHLEISTQVSGNFNERLPLVLKPDDQISWIGSIDHPTFGVQSQQTQATGFSLARNGHTMTISWGDTPLAASLTASTYSFFADKQRTLYLLTLSTQNQLNYTITIE</sequence>
<evidence type="ECO:0000313" key="1">
    <source>
        <dbReference type="EMBL" id="GCE09398.1"/>
    </source>
</evidence>